<keyword evidence="8" id="KW-1185">Reference proteome</keyword>
<dbReference type="InterPro" id="IPR000791">
    <property type="entry name" value="Gpr1/Fun34/SatP-like"/>
</dbReference>
<protein>
    <submittedName>
        <fullName evidence="7">GPR1/FUN34/yaaH</fullName>
    </submittedName>
</protein>
<evidence type="ECO:0000256" key="4">
    <source>
        <dbReference type="ARBA" id="ARBA00022989"/>
    </source>
</evidence>
<comment type="subcellular location">
    <subcellularLocation>
        <location evidence="1">Membrane</location>
        <topology evidence="1">Multi-pass membrane protein</topology>
    </subcellularLocation>
</comment>
<accession>W6QPS1</accession>
<keyword evidence="3 6" id="KW-0812">Transmembrane</keyword>
<dbReference type="OrthoDB" id="3648309at2759"/>
<dbReference type="GO" id="GO:0015123">
    <property type="term" value="F:acetate transmembrane transporter activity"/>
    <property type="evidence" value="ECO:0007669"/>
    <property type="project" value="TreeGrafter"/>
</dbReference>
<dbReference type="InterPro" id="IPR051633">
    <property type="entry name" value="AceTr"/>
</dbReference>
<reference evidence="7" key="1">
    <citation type="journal article" date="2014" name="Nat. Commun.">
        <title>Multiple recent horizontal transfers of a large genomic region in cheese making fungi.</title>
        <authorList>
            <person name="Cheeseman K."/>
            <person name="Ropars J."/>
            <person name="Renault P."/>
            <person name="Dupont J."/>
            <person name="Gouzy J."/>
            <person name="Branca A."/>
            <person name="Abraham A.L."/>
            <person name="Ceppi M."/>
            <person name="Conseiller E."/>
            <person name="Debuchy R."/>
            <person name="Malagnac F."/>
            <person name="Goarin A."/>
            <person name="Silar P."/>
            <person name="Lacoste S."/>
            <person name="Sallet E."/>
            <person name="Bensimon A."/>
            <person name="Giraud T."/>
            <person name="Brygoo Y."/>
        </authorList>
    </citation>
    <scope>NUCLEOTIDE SEQUENCE [LARGE SCALE GENOMIC DNA]</scope>
    <source>
        <strain evidence="7">FM164</strain>
    </source>
</reference>
<sequence length="275" mass="29973">MASETKMSSDPDANDNVDMIEHVRTNASIAIPLEVFERRYLSLNIPNANWYKRLGNPTPLGLVGFLMAASPFACALLGWGGAGGGGVATIGFSYFFGGVLQLIAAVLEFILGSTFPSVVFGSFGAFWVALGATQTPNFNAQAFFENGENDVDMSEYYASFAFGLIFLAVLVSIYTICATRLNIVFFCLSFTLTFSVICLAASYWCMAQGKALAGERLTKAGGSLLFIVCFLAWYYLVYLMLDCVNFPLNVPVGDLTRVYGRDKARNRECEGMDFP</sequence>
<feature type="transmembrane region" description="Helical" evidence="6">
    <location>
        <begin position="156"/>
        <end position="176"/>
    </location>
</feature>
<dbReference type="PANTHER" id="PTHR31123:SF4">
    <property type="entry name" value="PROTEIN ALCS"/>
    <property type="match status" value="1"/>
</dbReference>
<feature type="transmembrane region" description="Helical" evidence="6">
    <location>
        <begin position="60"/>
        <end position="80"/>
    </location>
</feature>
<keyword evidence="4 6" id="KW-1133">Transmembrane helix</keyword>
<dbReference type="EMBL" id="HG792018">
    <property type="protein sequence ID" value="CDM36089.1"/>
    <property type="molecule type" value="Genomic_DNA"/>
</dbReference>
<name>W6QPS1_PENRF</name>
<evidence type="ECO:0000256" key="2">
    <source>
        <dbReference type="ARBA" id="ARBA00005587"/>
    </source>
</evidence>
<dbReference type="Proteomes" id="UP000030686">
    <property type="component" value="Unassembled WGS sequence"/>
</dbReference>
<dbReference type="PANTHER" id="PTHR31123">
    <property type="entry name" value="ACCUMULATION OF DYADS PROTEIN 2-RELATED"/>
    <property type="match status" value="1"/>
</dbReference>
<gene>
    <name evidence="7" type="ORF">PROQFM164_S04g000970</name>
</gene>
<feature type="transmembrane region" description="Helical" evidence="6">
    <location>
        <begin position="224"/>
        <end position="241"/>
    </location>
</feature>
<dbReference type="Pfam" id="PF01184">
    <property type="entry name" value="Gpr1_Fun34_YaaH"/>
    <property type="match status" value="1"/>
</dbReference>
<proteinExistence type="inferred from homology"/>
<feature type="transmembrane region" description="Helical" evidence="6">
    <location>
        <begin position="183"/>
        <end position="204"/>
    </location>
</feature>
<organism evidence="7 8">
    <name type="scientific">Penicillium roqueforti (strain FM164)</name>
    <dbReference type="NCBI Taxonomy" id="1365484"/>
    <lineage>
        <taxon>Eukaryota</taxon>
        <taxon>Fungi</taxon>
        <taxon>Dikarya</taxon>
        <taxon>Ascomycota</taxon>
        <taxon>Pezizomycotina</taxon>
        <taxon>Eurotiomycetes</taxon>
        <taxon>Eurotiomycetidae</taxon>
        <taxon>Eurotiales</taxon>
        <taxon>Aspergillaceae</taxon>
        <taxon>Penicillium</taxon>
    </lineage>
</organism>
<feature type="transmembrane region" description="Helical" evidence="6">
    <location>
        <begin position="118"/>
        <end position="136"/>
    </location>
</feature>
<dbReference type="AlphaFoldDB" id="W6QPS1"/>
<dbReference type="STRING" id="1365484.W6QPS1"/>
<dbReference type="GO" id="GO:0005886">
    <property type="term" value="C:plasma membrane"/>
    <property type="evidence" value="ECO:0007669"/>
    <property type="project" value="TreeGrafter"/>
</dbReference>
<keyword evidence="5 6" id="KW-0472">Membrane</keyword>
<feature type="transmembrane region" description="Helical" evidence="6">
    <location>
        <begin position="92"/>
        <end position="111"/>
    </location>
</feature>
<comment type="similarity">
    <text evidence="2">Belongs to the acetate uptake transporter (AceTr) (TC 2.A.96) family.</text>
</comment>
<evidence type="ECO:0000256" key="5">
    <source>
        <dbReference type="ARBA" id="ARBA00023136"/>
    </source>
</evidence>
<evidence type="ECO:0000313" key="7">
    <source>
        <dbReference type="EMBL" id="CDM36089.1"/>
    </source>
</evidence>
<evidence type="ECO:0000256" key="6">
    <source>
        <dbReference type="SAM" id="Phobius"/>
    </source>
</evidence>
<dbReference type="OMA" id="NIPNANW"/>
<evidence type="ECO:0000256" key="1">
    <source>
        <dbReference type="ARBA" id="ARBA00004141"/>
    </source>
</evidence>
<evidence type="ECO:0000313" key="8">
    <source>
        <dbReference type="Proteomes" id="UP000030686"/>
    </source>
</evidence>
<evidence type="ECO:0000256" key="3">
    <source>
        <dbReference type="ARBA" id="ARBA00022692"/>
    </source>
</evidence>